<name>A0ABW0YLL9_9BACI</name>
<accession>A0ABW0YLL9</accession>
<organism evidence="1 2">
    <name type="scientific">Thalassorhabdus alkalitolerans</name>
    <dbReference type="NCBI Taxonomy" id="2282697"/>
    <lineage>
        <taxon>Bacteria</taxon>
        <taxon>Bacillati</taxon>
        <taxon>Bacillota</taxon>
        <taxon>Bacilli</taxon>
        <taxon>Bacillales</taxon>
        <taxon>Bacillaceae</taxon>
        <taxon>Thalassorhabdus</taxon>
    </lineage>
</organism>
<gene>
    <name evidence="1" type="ORF">ACFPU1_11145</name>
</gene>
<evidence type="ECO:0000313" key="1">
    <source>
        <dbReference type="EMBL" id="MFC5713343.1"/>
    </source>
</evidence>
<sequence length="266" mass="31088">MTYLQQHEIHHFLKRYFTSNGCSLVEDEMEKLSVQLNIEMDKELMNRPFYWHYLEKTGGTPRPMSLTFLTRGQKNDPKEKGEVIHFGAPRLHQIFHSARNKGRMTKLYEEIPGLVRSAPLYPWLVLNIKVSCQAHQRKDKIFSFGLQLINGQIVENFMSKLSDKTIHSSIPDLTFTMAALIKPETGIQRIKKIVLQDIQMQEHKWAEEAVERMNADLDLLEKFYENNEDKPASYEAEREAIKMQYSPSISITIINGGLFYLQDQFF</sequence>
<dbReference type="Pfam" id="PF11079">
    <property type="entry name" value="YqhG"/>
    <property type="match status" value="1"/>
</dbReference>
<protein>
    <submittedName>
        <fullName evidence="1">YqhG family protein</fullName>
    </submittedName>
</protein>
<reference evidence="2" key="1">
    <citation type="journal article" date="2019" name="Int. J. Syst. Evol. Microbiol.">
        <title>The Global Catalogue of Microorganisms (GCM) 10K type strain sequencing project: providing services to taxonomists for standard genome sequencing and annotation.</title>
        <authorList>
            <consortium name="The Broad Institute Genomics Platform"/>
            <consortium name="The Broad Institute Genome Sequencing Center for Infectious Disease"/>
            <person name="Wu L."/>
            <person name="Ma J."/>
        </authorList>
    </citation>
    <scope>NUCLEOTIDE SEQUENCE [LARGE SCALE GENOMIC DNA]</scope>
    <source>
        <strain evidence="2">CECT 7184</strain>
    </source>
</reference>
<dbReference type="InterPro" id="IPR024562">
    <property type="entry name" value="YqhG"/>
</dbReference>
<proteinExistence type="predicted"/>
<comment type="caution">
    <text evidence="1">The sequence shown here is derived from an EMBL/GenBank/DDBJ whole genome shotgun (WGS) entry which is preliminary data.</text>
</comment>
<keyword evidence="2" id="KW-1185">Reference proteome</keyword>
<dbReference type="RefSeq" id="WP_385941060.1">
    <property type="nucleotide sequence ID" value="NZ_JBHSOZ010000005.1"/>
</dbReference>
<dbReference type="EMBL" id="JBHSOZ010000005">
    <property type="protein sequence ID" value="MFC5713343.1"/>
    <property type="molecule type" value="Genomic_DNA"/>
</dbReference>
<evidence type="ECO:0000313" key="2">
    <source>
        <dbReference type="Proteomes" id="UP001596142"/>
    </source>
</evidence>
<dbReference type="Proteomes" id="UP001596142">
    <property type="component" value="Unassembled WGS sequence"/>
</dbReference>